<dbReference type="STRING" id="1076256.A0A2H3B1V8"/>
<dbReference type="Proteomes" id="UP000218334">
    <property type="component" value="Unassembled WGS sequence"/>
</dbReference>
<name>A0A2H3B1V8_9AGAR</name>
<sequence length="195" mass="22253">FQRDVGFPFVAFSHEQVKASMTGGFLLADKDKFFEISECIHRIDEKVLESLSERMQNGETVSPTTEVEKDCFQLINDLDHIAYRVQGLLTSKKYMRNEVYSLMAVEGAPSWYFTMAPFNHSHPICVHMVGGDMKFNPIPLPEHERVRMVTGNPIAAARFFNFMVMLFLKYVLRVDNAGMNGLFGETSAYYGTVEQ</sequence>
<evidence type="ECO:0000259" key="1">
    <source>
        <dbReference type="Pfam" id="PF14214"/>
    </source>
</evidence>
<feature type="non-terminal residue" evidence="2">
    <location>
        <position position="1"/>
    </location>
</feature>
<protein>
    <recommendedName>
        <fullName evidence="1">Helitron helicase-like domain-containing protein</fullName>
    </recommendedName>
</protein>
<evidence type="ECO:0000313" key="2">
    <source>
        <dbReference type="EMBL" id="PBK59988.1"/>
    </source>
</evidence>
<gene>
    <name evidence="2" type="ORF">ARMSODRAFT_838676</name>
</gene>
<proteinExistence type="predicted"/>
<dbReference type="EMBL" id="KZ293494">
    <property type="protein sequence ID" value="PBK59988.1"/>
    <property type="molecule type" value="Genomic_DNA"/>
</dbReference>
<evidence type="ECO:0000313" key="3">
    <source>
        <dbReference type="Proteomes" id="UP000218334"/>
    </source>
</evidence>
<reference evidence="3" key="1">
    <citation type="journal article" date="2017" name="Nat. Ecol. Evol.">
        <title>Genome expansion and lineage-specific genetic innovations in the forest pathogenic fungi Armillaria.</title>
        <authorList>
            <person name="Sipos G."/>
            <person name="Prasanna A.N."/>
            <person name="Walter M.C."/>
            <person name="O'Connor E."/>
            <person name="Balint B."/>
            <person name="Krizsan K."/>
            <person name="Kiss B."/>
            <person name="Hess J."/>
            <person name="Varga T."/>
            <person name="Slot J."/>
            <person name="Riley R."/>
            <person name="Boka B."/>
            <person name="Rigling D."/>
            <person name="Barry K."/>
            <person name="Lee J."/>
            <person name="Mihaltcheva S."/>
            <person name="LaButti K."/>
            <person name="Lipzen A."/>
            <person name="Waldron R."/>
            <person name="Moloney N.M."/>
            <person name="Sperisen C."/>
            <person name="Kredics L."/>
            <person name="Vagvoelgyi C."/>
            <person name="Patrignani A."/>
            <person name="Fitzpatrick D."/>
            <person name="Nagy I."/>
            <person name="Doyle S."/>
            <person name="Anderson J.B."/>
            <person name="Grigoriev I.V."/>
            <person name="Gueldener U."/>
            <person name="Muensterkoetter M."/>
            <person name="Nagy L.G."/>
        </authorList>
    </citation>
    <scope>NUCLEOTIDE SEQUENCE [LARGE SCALE GENOMIC DNA]</scope>
    <source>
        <strain evidence="3">28-4</strain>
    </source>
</reference>
<dbReference type="AlphaFoldDB" id="A0A2H3B1V8"/>
<dbReference type="Pfam" id="PF14214">
    <property type="entry name" value="Helitron_like_N"/>
    <property type="match status" value="1"/>
</dbReference>
<organism evidence="2 3">
    <name type="scientific">Armillaria solidipes</name>
    <dbReference type="NCBI Taxonomy" id="1076256"/>
    <lineage>
        <taxon>Eukaryota</taxon>
        <taxon>Fungi</taxon>
        <taxon>Dikarya</taxon>
        <taxon>Basidiomycota</taxon>
        <taxon>Agaricomycotina</taxon>
        <taxon>Agaricomycetes</taxon>
        <taxon>Agaricomycetidae</taxon>
        <taxon>Agaricales</taxon>
        <taxon>Marasmiineae</taxon>
        <taxon>Physalacriaceae</taxon>
        <taxon>Armillaria</taxon>
    </lineage>
</organism>
<accession>A0A2H3B1V8</accession>
<feature type="non-terminal residue" evidence="2">
    <location>
        <position position="195"/>
    </location>
</feature>
<keyword evidence="3" id="KW-1185">Reference proteome</keyword>
<feature type="domain" description="Helitron helicase-like" evidence="1">
    <location>
        <begin position="2"/>
        <end position="194"/>
    </location>
</feature>
<dbReference type="InterPro" id="IPR025476">
    <property type="entry name" value="Helitron_helicase-like"/>
</dbReference>